<organism evidence="4 5">
    <name type="scientific">Pseudonocardia ammonioxydans</name>
    <dbReference type="NCBI Taxonomy" id="260086"/>
    <lineage>
        <taxon>Bacteria</taxon>
        <taxon>Bacillati</taxon>
        <taxon>Actinomycetota</taxon>
        <taxon>Actinomycetes</taxon>
        <taxon>Pseudonocardiales</taxon>
        <taxon>Pseudonocardiaceae</taxon>
        <taxon>Pseudonocardia</taxon>
    </lineage>
</organism>
<evidence type="ECO:0000313" key="4">
    <source>
        <dbReference type="EMBL" id="SFO17499.1"/>
    </source>
</evidence>
<accession>A0A1I5F1J2</accession>
<dbReference type="InterPro" id="IPR001926">
    <property type="entry name" value="TrpB-like_PALP"/>
</dbReference>
<dbReference type="Proteomes" id="UP000199614">
    <property type="component" value="Unassembled WGS sequence"/>
</dbReference>
<comment type="cofactor">
    <cofactor evidence="1">
        <name>pyridoxal 5'-phosphate</name>
        <dbReference type="ChEBI" id="CHEBI:597326"/>
    </cofactor>
</comment>
<reference evidence="4 5" key="1">
    <citation type="submission" date="2016-10" db="EMBL/GenBank/DDBJ databases">
        <authorList>
            <person name="de Groot N.N."/>
        </authorList>
    </citation>
    <scope>NUCLEOTIDE SEQUENCE [LARGE SCALE GENOMIC DNA]</scope>
    <source>
        <strain evidence="4 5">CGMCC 4.1877</strain>
    </source>
</reference>
<evidence type="ECO:0000259" key="3">
    <source>
        <dbReference type="Pfam" id="PF00291"/>
    </source>
</evidence>
<protein>
    <submittedName>
        <fullName evidence="4">Cysteine synthase A</fullName>
    </submittedName>
</protein>
<proteinExistence type="predicted"/>
<dbReference type="InterPro" id="IPR050214">
    <property type="entry name" value="Cys_Synth/Cystath_Beta-Synth"/>
</dbReference>
<evidence type="ECO:0000256" key="1">
    <source>
        <dbReference type="ARBA" id="ARBA00001933"/>
    </source>
</evidence>
<dbReference type="EMBL" id="FOUY01000034">
    <property type="protein sequence ID" value="SFO17499.1"/>
    <property type="molecule type" value="Genomic_DNA"/>
</dbReference>
<keyword evidence="5" id="KW-1185">Reference proteome</keyword>
<sequence>MSDGIDAHVADAVGRPDLVRLDDRLVCLRFETMKVLSADAAVRTLLETGRIALGDTVVDSSSGIYAYALALACHRHGLRCHIVGSTTVDDAARLQLELLGATLERMPPSDDLKLDQSRRVARIRELLAADPRLHWMRQYHDDVHYLGYQPVAQRLRDALGPEPLTIVGGVGSGASTGGLARYLRAGDPPRDPTRVVAVQPFGSVTFGSEHVCDPEIIIAGIGSSIPFANVDHAVYDVVHWTGFTAALSGAVALLRDHAVFAGLSAGAAYLAGRWERDLAPDRTVVIVAADTGHRYVTDVYARHTEAVPLDTLAPQTAAGTDELALPWSRMDWAGAHGPPEALSDDPR</sequence>
<keyword evidence="2" id="KW-0663">Pyridoxal phosphate</keyword>
<dbReference type="GO" id="GO:1901605">
    <property type="term" value="P:alpha-amino acid metabolic process"/>
    <property type="evidence" value="ECO:0007669"/>
    <property type="project" value="UniProtKB-ARBA"/>
</dbReference>
<dbReference type="Pfam" id="PF00291">
    <property type="entry name" value="PALP"/>
    <property type="match status" value="1"/>
</dbReference>
<evidence type="ECO:0000313" key="5">
    <source>
        <dbReference type="Proteomes" id="UP000199614"/>
    </source>
</evidence>
<dbReference type="AlphaFoldDB" id="A0A1I5F1J2"/>
<feature type="domain" description="Tryptophan synthase beta chain-like PALP" evidence="3">
    <location>
        <begin position="32"/>
        <end position="288"/>
    </location>
</feature>
<dbReference type="InterPro" id="IPR036052">
    <property type="entry name" value="TrpB-like_PALP_sf"/>
</dbReference>
<dbReference type="STRING" id="260086.SAMN05216207_103440"/>
<dbReference type="PANTHER" id="PTHR10314">
    <property type="entry name" value="CYSTATHIONINE BETA-SYNTHASE"/>
    <property type="match status" value="1"/>
</dbReference>
<dbReference type="Gene3D" id="3.40.50.1100">
    <property type="match status" value="2"/>
</dbReference>
<dbReference type="SUPFAM" id="SSF53686">
    <property type="entry name" value="Tryptophan synthase beta subunit-like PLP-dependent enzymes"/>
    <property type="match status" value="1"/>
</dbReference>
<gene>
    <name evidence="4" type="ORF">SAMN05216207_103440</name>
</gene>
<name>A0A1I5F1J2_PSUAM</name>
<evidence type="ECO:0000256" key="2">
    <source>
        <dbReference type="ARBA" id="ARBA00022898"/>
    </source>
</evidence>